<dbReference type="PANTHER" id="PTHR23267">
    <property type="entry name" value="IMMUNOGLOBULIN LIGHT CHAIN"/>
    <property type="match status" value="1"/>
</dbReference>
<dbReference type="EMBL" id="JAATIS010003413">
    <property type="protein sequence ID" value="KAG2464728.1"/>
    <property type="molecule type" value="Genomic_DNA"/>
</dbReference>
<evidence type="ECO:0000256" key="1">
    <source>
        <dbReference type="SAM" id="SignalP"/>
    </source>
</evidence>
<keyword evidence="4" id="KW-1185">Reference proteome</keyword>
<dbReference type="InterPro" id="IPR003599">
    <property type="entry name" value="Ig_sub"/>
</dbReference>
<dbReference type="InterPro" id="IPR013783">
    <property type="entry name" value="Ig-like_fold"/>
</dbReference>
<sequence length="128" mass="13879">MKTMNTLTVVLLITFTFGSSAQITTTQPQSVVSGQSGETVTIKCQTSSSVYSSNYKVDILDWVQQRSGAPPRPVIYDVVHRLSGVPSRFSGSGGGTEFTLTITGVQPEDAGYYYCMQHHTAPYTLTES</sequence>
<keyword evidence="1" id="KW-0732">Signal</keyword>
<dbReference type="PROSITE" id="PS50835">
    <property type="entry name" value="IG_LIKE"/>
    <property type="match status" value="1"/>
</dbReference>
<feature type="domain" description="Ig-like" evidence="2">
    <location>
        <begin position="21"/>
        <end position="126"/>
    </location>
</feature>
<dbReference type="SUPFAM" id="SSF48726">
    <property type="entry name" value="Immunoglobulin"/>
    <property type="match status" value="1"/>
</dbReference>
<gene>
    <name evidence="3" type="primary">Igkv41_7</name>
    <name evidence="3" type="ORF">GTO96_0023348</name>
</gene>
<evidence type="ECO:0000313" key="4">
    <source>
        <dbReference type="Proteomes" id="UP000886611"/>
    </source>
</evidence>
<name>A0A8X8BNM2_POLSE</name>
<dbReference type="SMART" id="SM00409">
    <property type="entry name" value="IG"/>
    <property type="match status" value="1"/>
</dbReference>
<reference evidence="3 4" key="1">
    <citation type="journal article" date="2021" name="Cell">
        <title>Tracing the genetic footprints of vertebrate landing in non-teleost ray-finned fishes.</title>
        <authorList>
            <person name="Bi X."/>
            <person name="Wang K."/>
            <person name="Yang L."/>
            <person name="Pan H."/>
            <person name="Jiang H."/>
            <person name="Wei Q."/>
            <person name="Fang M."/>
            <person name="Yu H."/>
            <person name="Zhu C."/>
            <person name="Cai Y."/>
            <person name="He Y."/>
            <person name="Gan X."/>
            <person name="Zeng H."/>
            <person name="Yu D."/>
            <person name="Zhu Y."/>
            <person name="Jiang H."/>
            <person name="Qiu Q."/>
            <person name="Yang H."/>
            <person name="Zhang Y.E."/>
            <person name="Wang W."/>
            <person name="Zhu M."/>
            <person name="He S."/>
            <person name="Zhang G."/>
        </authorList>
    </citation>
    <scope>NUCLEOTIDE SEQUENCE [LARGE SCALE GENOMIC DNA]</scope>
    <source>
        <strain evidence="3">Bchr_013</strain>
    </source>
</reference>
<evidence type="ECO:0000259" key="2">
    <source>
        <dbReference type="PROSITE" id="PS50835"/>
    </source>
</evidence>
<organism evidence="3 4">
    <name type="scientific">Polypterus senegalus</name>
    <name type="common">Senegal bichir</name>
    <dbReference type="NCBI Taxonomy" id="55291"/>
    <lineage>
        <taxon>Eukaryota</taxon>
        <taxon>Metazoa</taxon>
        <taxon>Chordata</taxon>
        <taxon>Craniata</taxon>
        <taxon>Vertebrata</taxon>
        <taxon>Euteleostomi</taxon>
        <taxon>Actinopterygii</taxon>
        <taxon>Polypteriformes</taxon>
        <taxon>Polypteridae</taxon>
        <taxon>Polypterus</taxon>
    </lineage>
</organism>
<dbReference type="InterPro" id="IPR013106">
    <property type="entry name" value="Ig_V-set"/>
</dbReference>
<proteinExistence type="predicted"/>
<dbReference type="Pfam" id="PF07686">
    <property type="entry name" value="V-set"/>
    <property type="match status" value="1"/>
</dbReference>
<dbReference type="InterPro" id="IPR036179">
    <property type="entry name" value="Ig-like_dom_sf"/>
</dbReference>
<feature type="non-terminal residue" evidence="3">
    <location>
        <position position="1"/>
    </location>
</feature>
<dbReference type="InterPro" id="IPR050150">
    <property type="entry name" value="IgV_Light_Chain"/>
</dbReference>
<feature type="signal peptide" evidence="1">
    <location>
        <begin position="1"/>
        <end position="21"/>
    </location>
</feature>
<accession>A0A8X8BNM2</accession>
<protein>
    <submittedName>
        <fullName evidence="3">KV401 protein</fullName>
    </submittedName>
</protein>
<evidence type="ECO:0000313" key="3">
    <source>
        <dbReference type="EMBL" id="KAG2464728.1"/>
    </source>
</evidence>
<feature type="non-terminal residue" evidence="3">
    <location>
        <position position="128"/>
    </location>
</feature>
<dbReference type="InterPro" id="IPR007110">
    <property type="entry name" value="Ig-like_dom"/>
</dbReference>
<dbReference type="Gene3D" id="2.60.40.10">
    <property type="entry name" value="Immunoglobulins"/>
    <property type="match status" value="1"/>
</dbReference>
<dbReference type="AlphaFoldDB" id="A0A8X8BNM2"/>
<dbReference type="SMART" id="SM00406">
    <property type="entry name" value="IGv"/>
    <property type="match status" value="1"/>
</dbReference>
<comment type="caution">
    <text evidence="3">The sequence shown here is derived from an EMBL/GenBank/DDBJ whole genome shotgun (WGS) entry which is preliminary data.</text>
</comment>
<feature type="chain" id="PRO_5036493977" evidence="1">
    <location>
        <begin position="22"/>
        <end position="128"/>
    </location>
</feature>
<dbReference type="Proteomes" id="UP000886611">
    <property type="component" value="Unassembled WGS sequence"/>
</dbReference>